<proteinExistence type="inferred from homology"/>
<dbReference type="PRINTS" id="PR00146">
    <property type="entry name" value="DHPICSNTHASE"/>
</dbReference>
<protein>
    <recommendedName>
        <fullName evidence="4">Dihydrodipicolinate synthase</fullName>
    </recommendedName>
</protein>
<dbReference type="Gene3D" id="3.20.20.70">
    <property type="entry name" value="Aldolase class I"/>
    <property type="match status" value="1"/>
</dbReference>
<reference evidence="2 3" key="1">
    <citation type="journal article" date="2024" name="Commun. Biol.">
        <title>Comparative genomic analysis of thermophilic fungi reveals convergent evolutionary adaptations and gene losses.</title>
        <authorList>
            <person name="Steindorff A.S."/>
            <person name="Aguilar-Pontes M.V."/>
            <person name="Robinson A.J."/>
            <person name="Andreopoulos B."/>
            <person name="LaButti K."/>
            <person name="Kuo A."/>
            <person name="Mondo S."/>
            <person name="Riley R."/>
            <person name="Otillar R."/>
            <person name="Haridas S."/>
            <person name="Lipzen A."/>
            <person name="Grimwood J."/>
            <person name="Schmutz J."/>
            <person name="Clum A."/>
            <person name="Reid I.D."/>
            <person name="Moisan M.C."/>
            <person name="Butler G."/>
            <person name="Nguyen T.T.M."/>
            <person name="Dewar K."/>
            <person name="Conant G."/>
            <person name="Drula E."/>
            <person name="Henrissat B."/>
            <person name="Hansel C."/>
            <person name="Singer S."/>
            <person name="Hutchinson M.I."/>
            <person name="de Vries R.P."/>
            <person name="Natvig D.O."/>
            <person name="Powell A.J."/>
            <person name="Tsang A."/>
            <person name="Grigoriev I.V."/>
        </authorList>
    </citation>
    <scope>NUCLEOTIDE SEQUENCE [LARGE SCALE GENOMIC DNA]</scope>
    <source>
        <strain evidence="2 3">CBS 494.80</strain>
    </source>
</reference>
<accession>A0ABR4BW87</accession>
<name>A0ABR4BW87_9HELO</name>
<organism evidence="2 3">
    <name type="scientific">Oculimacula yallundae</name>
    <dbReference type="NCBI Taxonomy" id="86028"/>
    <lineage>
        <taxon>Eukaryota</taxon>
        <taxon>Fungi</taxon>
        <taxon>Dikarya</taxon>
        <taxon>Ascomycota</taxon>
        <taxon>Pezizomycotina</taxon>
        <taxon>Leotiomycetes</taxon>
        <taxon>Helotiales</taxon>
        <taxon>Ploettnerulaceae</taxon>
        <taxon>Oculimacula</taxon>
    </lineage>
</organism>
<dbReference type="SUPFAM" id="SSF51569">
    <property type="entry name" value="Aldolase"/>
    <property type="match status" value="1"/>
</dbReference>
<dbReference type="PIRSF" id="PIRSF001365">
    <property type="entry name" value="DHDPS"/>
    <property type="match status" value="1"/>
</dbReference>
<dbReference type="Pfam" id="PF00701">
    <property type="entry name" value="DHDPS"/>
    <property type="match status" value="1"/>
</dbReference>
<dbReference type="PANTHER" id="PTHR12128:SF24">
    <property type="entry name" value="DIHYDRODIPICOLINATE SYNTHETASE FAMILY PROTEIN (AFU_ORTHOLOGUE AFUA_3G11920)"/>
    <property type="match status" value="1"/>
</dbReference>
<dbReference type="InterPro" id="IPR013785">
    <property type="entry name" value="Aldolase_TIM"/>
</dbReference>
<keyword evidence="3" id="KW-1185">Reference proteome</keyword>
<comment type="similarity">
    <text evidence="1">Belongs to the DapA family.</text>
</comment>
<evidence type="ECO:0008006" key="4">
    <source>
        <dbReference type="Google" id="ProtNLM"/>
    </source>
</evidence>
<evidence type="ECO:0000256" key="1">
    <source>
        <dbReference type="PIRNR" id="PIRNR001365"/>
    </source>
</evidence>
<dbReference type="SMART" id="SM01130">
    <property type="entry name" value="DHDPS"/>
    <property type="match status" value="1"/>
</dbReference>
<dbReference type="PANTHER" id="PTHR12128">
    <property type="entry name" value="DIHYDRODIPICOLINATE SYNTHASE"/>
    <property type="match status" value="1"/>
</dbReference>
<evidence type="ECO:0000313" key="2">
    <source>
        <dbReference type="EMBL" id="KAL2061491.1"/>
    </source>
</evidence>
<dbReference type="InterPro" id="IPR002220">
    <property type="entry name" value="DapA-like"/>
</dbReference>
<gene>
    <name evidence="2" type="ORF">VTL71DRAFT_6868</name>
</gene>
<dbReference type="CDD" id="cd00408">
    <property type="entry name" value="DHDPS-like"/>
    <property type="match status" value="1"/>
</dbReference>
<comment type="caution">
    <text evidence="2">The sequence shown here is derived from an EMBL/GenBank/DDBJ whole genome shotgun (WGS) entry which is preliminary data.</text>
</comment>
<dbReference type="Proteomes" id="UP001595075">
    <property type="component" value="Unassembled WGS sequence"/>
</dbReference>
<keyword evidence="1" id="KW-0456">Lyase</keyword>
<sequence>MTGATVLKNDADLTSRSVAPRALISGALAATMTFFTEDTEDLDLETLRKHVVFLARSGIVGIIALGSNGEAPHLSKEERDEVVREIRSALDEAGFHQIPIVCGTSADSVRGTVELIKNAKDAGADYGLVLPPSYFRGAVTPDLIKRFYTGVADLSPLPIILYSFPAVSAGVEMASELLIDISQHPRVIGAKFTCSDTGKLARVARAINATTPTATNSSYLCYGGMADITLSSVIAGGSGVIAGGANITPKICVKILRLFKEKKLEEAMELQKILSEGDYVHSQAGVAATKYVIEATYGYGGVPRKPLQGLSKVPGDKILQDMNELLKVESGL</sequence>
<dbReference type="EMBL" id="JAZHXI010000018">
    <property type="protein sequence ID" value="KAL2061491.1"/>
    <property type="molecule type" value="Genomic_DNA"/>
</dbReference>
<evidence type="ECO:0000313" key="3">
    <source>
        <dbReference type="Proteomes" id="UP001595075"/>
    </source>
</evidence>